<dbReference type="AlphaFoldDB" id="A0A419R4G1"/>
<evidence type="ECO:0000313" key="3">
    <source>
        <dbReference type="Proteomes" id="UP000284322"/>
    </source>
</evidence>
<feature type="transmembrane region" description="Helical" evidence="1">
    <location>
        <begin position="6"/>
        <end position="25"/>
    </location>
</feature>
<protein>
    <submittedName>
        <fullName evidence="2">Uncharacterized protein</fullName>
    </submittedName>
</protein>
<organism evidence="2 3">
    <name type="scientific">Tsuneonella suprasediminis</name>
    <dbReference type="NCBI Taxonomy" id="2306996"/>
    <lineage>
        <taxon>Bacteria</taxon>
        <taxon>Pseudomonadati</taxon>
        <taxon>Pseudomonadota</taxon>
        <taxon>Alphaproteobacteria</taxon>
        <taxon>Sphingomonadales</taxon>
        <taxon>Erythrobacteraceae</taxon>
        <taxon>Tsuneonella</taxon>
    </lineage>
</organism>
<evidence type="ECO:0000313" key="2">
    <source>
        <dbReference type="EMBL" id="RJX69825.1"/>
    </source>
</evidence>
<dbReference type="RefSeq" id="WP_120106935.1">
    <property type="nucleotide sequence ID" value="NZ_RAHJ01000011.1"/>
</dbReference>
<accession>A0A419R4G1</accession>
<dbReference type="EMBL" id="RAHJ01000011">
    <property type="protein sequence ID" value="RJX69825.1"/>
    <property type="molecule type" value="Genomic_DNA"/>
</dbReference>
<reference evidence="2 3" key="1">
    <citation type="submission" date="2018-09" db="EMBL/GenBank/DDBJ databases">
        <title>Altererythrobacter sp.Ery1 and Ery12, the genome sequencing of novel strains in genus Alterythrobacter.</title>
        <authorList>
            <person name="Cheng H."/>
            <person name="Wu Y.-H."/>
            <person name="Fang C."/>
            <person name="Xu X.-W."/>
        </authorList>
    </citation>
    <scope>NUCLEOTIDE SEQUENCE [LARGE SCALE GENOMIC DNA]</scope>
    <source>
        <strain evidence="2 3">Ery12</strain>
    </source>
</reference>
<evidence type="ECO:0000256" key="1">
    <source>
        <dbReference type="SAM" id="Phobius"/>
    </source>
</evidence>
<gene>
    <name evidence="2" type="ORF">D6858_02645</name>
</gene>
<proteinExistence type="predicted"/>
<comment type="caution">
    <text evidence="2">The sequence shown here is derived from an EMBL/GenBank/DDBJ whole genome shotgun (WGS) entry which is preliminary data.</text>
</comment>
<name>A0A419R4G1_9SPHN</name>
<sequence>MSLNQLQLVFAGLACALLYIVFALLRKSSTLNWLPKLPPLPIPRLTNFTVLLQHISKRRKKDEEVVVVSPQRLQRLKWTEPEAPQSDEDPVLTDAVSPAKSEQSFPAERFDHYYEDVERRVELILAKVEAGHLSITEFEQCIRLDMIDVRRDQAELMEWESQCHLPVAQFEKALSSVESAAELLAQCLDWATSPPKS</sequence>
<keyword evidence="1" id="KW-0812">Transmembrane</keyword>
<keyword evidence="1" id="KW-1133">Transmembrane helix</keyword>
<dbReference type="OrthoDB" id="9893273at2"/>
<keyword evidence="3" id="KW-1185">Reference proteome</keyword>
<dbReference type="Proteomes" id="UP000284322">
    <property type="component" value="Unassembled WGS sequence"/>
</dbReference>
<keyword evidence="1" id="KW-0472">Membrane</keyword>